<sequence>MRRPTIPLIYVTIMVVHIRVEQYARGEQAIQSRFSKLKFLLFLPFIAFSIAPAASAVETADQKPLAFTHVTIVDVVDGQLLPNMTVVIERNRIVQVEQTDKALVPKESYVYQAEGKYLIPGLWDMHVHLLDDEKYAFPSLLANGVTGVRDMGASLSQMEGWVKTSSAGQLAPRVFFSGPALDGPKTSGDGTLMQVNLKSEDEAKSAVQALSQYGVDFLKIYTYLPRNMYVAIVDEAKKQGIPIAGHVPFSVSAREASEMGQRSIEHLYGILIASSKQEALIRQKYQNDVPYIFSVDLEAAQSYDEQIAQELFETLASNETHVVPTLVTFHNLLSPMDPSRSQYAPTDVQQFWADYQEKGTANLEYSKSIIRPLYERFLALVADLNQTGVPIMAGTDTLWSEMEPIPNQVFGFTLHDELELLVDAGLSPLEALQAATTTPARFMEIADSAGSIEEQKWADLVLLDQNPLEDIVHTRLIEAVVVDGQLLDKSTLQTMVQTFPSHAALSETRE</sequence>
<dbReference type="GO" id="GO:0016810">
    <property type="term" value="F:hydrolase activity, acting on carbon-nitrogen (but not peptide) bonds"/>
    <property type="evidence" value="ECO:0007669"/>
    <property type="project" value="InterPro"/>
</dbReference>
<dbReference type="OrthoDB" id="9797498at2"/>
<dbReference type="InterPro" id="IPR011059">
    <property type="entry name" value="Metal-dep_hydrolase_composite"/>
</dbReference>
<dbReference type="InterPro" id="IPR006680">
    <property type="entry name" value="Amidohydro-rel"/>
</dbReference>
<organism evidence="2 3">
    <name type="scientific">Brevibacillus invocatus</name>
    <dbReference type="NCBI Taxonomy" id="173959"/>
    <lineage>
        <taxon>Bacteria</taxon>
        <taxon>Bacillati</taxon>
        <taxon>Bacillota</taxon>
        <taxon>Bacilli</taxon>
        <taxon>Bacillales</taxon>
        <taxon>Paenibacillaceae</taxon>
        <taxon>Brevibacillus</taxon>
    </lineage>
</organism>
<dbReference type="SUPFAM" id="SSF51338">
    <property type="entry name" value="Composite domain of metallo-dependent hydrolases"/>
    <property type="match status" value="1"/>
</dbReference>
<proteinExistence type="predicted"/>
<name>A0A3M8CH96_9BACL</name>
<feature type="domain" description="Amidohydrolase-related" evidence="1">
    <location>
        <begin position="381"/>
        <end position="486"/>
    </location>
</feature>
<evidence type="ECO:0000259" key="1">
    <source>
        <dbReference type="Pfam" id="PF01979"/>
    </source>
</evidence>
<protein>
    <recommendedName>
        <fullName evidence="1">Amidohydrolase-related domain-containing protein</fullName>
    </recommendedName>
</protein>
<dbReference type="PANTHER" id="PTHR43135:SF3">
    <property type="entry name" value="ALPHA-D-RIBOSE 1-METHYLPHOSPHONATE 5-TRIPHOSPHATE DIPHOSPHATASE"/>
    <property type="match status" value="1"/>
</dbReference>
<gene>
    <name evidence="2" type="ORF">EDM52_06030</name>
</gene>
<dbReference type="InterPro" id="IPR051781">
    <property type="entry name" value="Metallo-dep_Hydrolase"/>
</dbReference>
<dbReference type="Gene3D" id="2.30.40.10">
    <property type="entry name" value="Urease, subunit C, domain 1"/>
    <property type="match status" value="1"/>
</dbReference>
<accession>A0A3M8CH96</accession>
<comment type="caution">
    <text evidence="2">The sequence shown here is derived from an EMBL/GenBank/DDBJ whole genome shotgun (WGS) entry which is preliminary data.</text>
</comment>
<evidence type="ECO:0000313" key="3">
    <source>
        <dbReference type="Proteomes" id="UP000282028"/>
    </source>
</evidence>
<dbReference type="Proteomes" id="UP000282028">
    <property type="component" value="Unassembled WGS sequence"/>
</dbReference>
<dbReference type="Gene3D" id="3.40.50.10910">
    <property type="entry name" value="Amidohydrolase"/>
    <property type="match status" value="1"/>
</dbReference>
<dbReference type="PANTHER" id="PTHR43135">
    <property type="entry name" value="ALPHA-D-RIBOSE 1-METHYLPHOSPHONATE 5-TRIPHOSPHATE DIPHOSPHATASE"/>
    <property type="match status" value="1"/>
</dbReference>
<keyword evidence="3" id="KW-1185">Reference proteome</keyword>
<dbReference type="SUPFAM" id="SSF51556">
    <property type="entry name" value="Metallo-dependent hydrolases"/>
    <property type="match status" value="1"/>
</dbReference>
<dbReference type="RefSeq" id="WP_122908141.1">
    <property type="nucleotide sequence ID" value="NZ_CBCSBE010000001.1"/>
</dbReference>
<dbReference type="Gene3D" id="3.30.110.90">
    <property type="entry name" value="Amidohydrolase"/>
    <property type="match status" value="1"/>
</dbReference>
<dbReference type="Gene3D" id="1.20.58.520">
    <property type="entry name" value="Amidohydrolase"/>
    <property type="match status" value="1"/>
</dbReference>
<dbReference type="InterPro" id="IPR032466">
    <property type="entry name" value="Metal_Hydrolase"/>
</dbReference>
<dbReference type="EMBL" id="RHHR01000010">
    <property type="protein sequence ID" value="RNB75156.1"/>
    <property type="molecule type" value="Genomic_DNA"/>
</dbReference>
<reference evidence="2 3" key="1">
    <citation type="submission" date="2018-10" db="EMBL/GenBank/DDBJ databases">
        <title>Phylogenomics of Brevibacillus.</title>
        <authorList>
            <person name="Dunlap C."/>
        </authorList>
    </citation>
    <scope>NUCLEOTIDE SEQUENCE [LARGE SCALE GENOMIC DNA]</scope>
    <source>
        <strain evidence="2 3">JCM 12215</strain>
    </source>
</reference>
<dbReference type="AlphaFoldDB" id="A0A3M8CH96"/>
<dbReference type="Pfam" id="PF01979">
    <property type="entry name" value="Amidohydro_1"/>
    <property type="match status" value="1"/>
</dbReference>
<evidence type="ECO:0000313" key="2">
    <source>
        <dbReference type="EMBL" id="RNB75156.1"/>
    </source>
</evidence>